<organism evidence="1 2">
    <name type="scientific">Micromonospora carbonacea</name>
    <dbReference type="NCBI Taxonomy" id="47853"/>
    <lineage>
        <taxon>Bacteria</taxon>
        <taxon>Bacillati</taxon>
        <taxon>Actinomycetota</taxon>
        <taxon>Actinomycetes</taxon>
        <taxon>Micromonosporales</taxon>
        <taxon>Micromonosporaceae</taxon>
        <taxon>Micromonospora</taxon>
    </lineage>
</organism>
<accession>A0A1C5AAI4</accession>
<reference evidence="2" key="1">
    <citation type="submission" date="2016-06" db="EMBL/GenBank/DDBJ databases">
        <authorList>
            <person name="Varghese N."/>
            <person name="Submissions Spin"/>
        </authorList>
    </citation>
    <scope>NUCLEOTIDE SEQUENCE [LARGE SCALE GENOMIC DNA]</scope>
    <source>
        <strain evidence="2">DSM 43168</strain>
    </source>
</reference>
<sequence length="114" mass="12496">MPFLPAPQPCWLIEQEGDWLGCGRDWNLAVWLSVRVWGDELAAGAQTVGPPVIRRADGLCVQLLCEACGRWLADPETLAPLHGMSRDDVLGLASEYGWMGERCPGCQDAPYPLC</sequence>
<dbReference type="AlphaFoldDB" id="A0A1C5AAI4"/>
<dbReference type="Proteomes" id="UP000183585">
    <property type="component" value="Unassembled WGS sequence"/>
</dbReference>
<name>A0A1C5AAI4_9ACTN</name>
<evidence type="ECO:0000313" key="1">
    <source>
        <dbReference type="EMBL" id="SCF42248.1"/>
    </source>
</evidence>
<dbReference type="EMBL" id="FMCT01000012">
    <property type="protein sequence ID" value="SCF42248.1"/>
    <property type="molecule type" value="Genomic_DNA"/>
</dbReference>
<proteinExistence type="predicted"/>
<protein>
    <submittedName>
        <fullName evidence="1">Uncharacterized protein</fullName>
    </submittedName>
</protein>
<gene>
    <name evidence="1" type="ORF">GA0070563_11256</name>
</gene>
<keyword evidence="2" id="KW-1185">Reference proteome</keyword>
<evidence type="ECO:0000313" key="2">
    <source>
        <dbReference type="Proteomes" id="UP000183585"/>
    </source>
</evidence>